<evidence type="ECO:0000313" key="1">
    <source>
        <dbReference type="EMBL" id="KAD5961464.1"/>
    </source>
</evidence>
<keyword evidence="2" id="KW-1185">Reference proteome</keyword>
<gene>
    <name evidence="1" type="ORF">E3N88_12937</name>
</gene>
<proteinExistence type="predicted"/>
<name>A0A5N6P872_9ASTR</name>
<organism evidence="1 2">
    <name type="scientific">Mikania micrantha</name>
    <name type="common">bitter vine</name>
    <dbReference type="NCBI Taxonomy" id="192012"/>
    <lineage>
        <taxon>Eukaryota</taxon>
        <taxon>Viridiplantae</taxon>
        <taxon>Streptophyta</taxon>
        <taxon>Embryophyta</taxon>
        <taxon>Tracheophyta</taxon>
        <taxon>Spermatophyta</taxon>
        <taxon>Magnoliopsida</taxon>
        <taxon>eudicotyledons</taxon>
        <taxon>Gunneridae</taxon>
        <taxon>Pentapetalae</taxon>
        <taxon>asterids</taxon>
        <taxon>campanulids</taxon>
        <taxon>Asterales</taxon>
        <taxon>Asteraceae</taxon>
        <taxon>Asteroideae</taxon>
        <taxon>Heliantheae alliance</taxon>
        <taxon>Eupatorieae</taxon>
        <taxon>Mikania</taxon>
    </lineage>
</organism>
<sequence>MDGPRRWRTVNGVGATAGRNWRRWANLQSSGEERLGRSNLQSSQGLQIFNRSTCKFLMSNLQSSVGNTESSDSSSSVPQSVCGFVQLLFQCFQIAAFHRFVALCRYAIDLTSKT</sequence>
<accession>A0A5N6P872</accession>
<dbReference type="AlphaFoldDB" id="A0A5N6P872"/>
<dbReference type="EMBL" id="SZYD01000006">
    <property type="protein sequence ID" value="KAD5961464.1"/>
    <property type="molecule type" value="Genomic_DNA"/>
</dbReference>
<protein>
    <submittedName>
        <fullName evidence="1">Uncharacterized protein</fullName>
    </submittedName>
</protein>
<comment type="caution">
    <text evidence="1">The sequence shown here is derived from an EMBL/GenBank/DDBJ whole genome shotgun (WGS) entry which is preliminary data.</text>
</comment>
<reference evidence="1 2" key="1">
    <citation type="submission" date="2019-05" db="EMBL/GenBank/DDBJ databases">
        <title>Mikania micrantha, genome provides insights into the molecular mechanism of rapid growth.</title>
        <authorList>
            <person name="Liu B."/>
        </authorList>
    </citation>
    <scope>NUCLEOTIDE SEQUENCE [LARGE SCALE GENOMIC DNA]</scope>
    <source>
        <strain evidence="1">NLD-2019</strain>
        <tissue evidence="1">Leaf</tissue>
    </source>
</reference>
<dbReference type="Proteomes" id="UP000326396">
    <property type="component" value="Linkage Group LG14"/>
</dbReference>
<evidence type="ECO:0000313" key="2">
    <source>
        <dbReference type="Proteomes" id="UP000326396"/>
    </source>
</evidence>